<keyword evidence="3" id="KW-1185">Reference proteome</keyword>
<dbReference type="OrthoDB" id="10352048at2759"/>
<evidence type="ECO:0000313" key="3">
    <source>
        <dbReference type="Proteomes" id="UP000683360"/>
    </source>
</evidence>
<evidence type="ECO:0000259" key="1">
    <source>
        <dbReference type="Pfam" id="PF20266"/>
    </source>
</evidence>
<organism evidence="2 3">
    <name type="scientific">Mytilus edulis</name>
    <name type="common">Blue mussel</name>
    <dbReference type="NCBI Taxonomy" id="6550"/>
    <lineage>
        <taxon>Eukaryota</taxon>
        <taxon>Metazoa</taxon>
        <taxon>Spiralia</taxon>
        <taxon>Lophotrochozoa</taxon>
        <taxon>Mollusca</taxon>
        <taxon>Bivalvia</taxon>
        <taxon>Autobranchia</taxon>
        <taxon>Pteriomorphia</taxon>
        <taxon>Mytilida</taxon>
        <taxon>Mytiloidea</taxon>
        <taxon>Mytilidae</taxon>
        <taxon>Mytilinae</taxon>
        <taxon>Mytilus</taxon>
    </lineage>
</organism>
<sequence>MFLKLLKSSRISKPAGKNITSYSMKTLMFWCMEEKSEEFWKSSNLVHCICFCISKFKTFVEKGFLPNYFITNRNQFNSNEFTREIQTKTKQSLEAFLEDPVSGIRLLLSTYQMYENTPLSTLTIINEEMFIEEWLRIRVAMANQFHVTSVHSFLNLYDGHNISNIYLRCTEVLDKLTSISYAQPYKKLLQNCIVVQQYILMKKRKESSGLIESSDTKNEYLRGMISSVTDLTHSSLRIATCCLDDGVKDECLKIIRTVTANQGNHLFMQNYSQYVKQILNRTFERFRNLSRIAKIHEIAISNRIIEQDLIIQDPYKTIEELEHFKKEGYEISVCNVFTLVWERCWFDVTFMTAELPVLPKPAALELCIDYSQKKISFQPFFYGLLLEFLWHAKNGSPNRDRESVLEKMNNCVSIIPTEQKSRGLNFITYCSCLQKDYCSASRHLIESFKLNPVKHNVAYLYIKYIINLLRTISSNHDHCMFF</sequence>
<dbReference type="EMBL" id="CAJPWZ010000489">
    <property type="protein sequence ID" value="CAG2194691.1"/>
    <property type="molecule type" value="Genomic_DNA"/>
</dbReference>
<proteinExistence type="predicted"/>
<dbReference type="Pfam" id="PF20266">
    <property type="entry name" value="Mab-21_C"/>
    <property type="match status" value="1"/>
</dbReference>
<comment type="caution">
    <text evidence="2">The sequence shown here is derived from an EMBL/GenBank/DDBJ whole genome shotgun (WGS) entry which is preliminary data.</text>
</comment>
<dbReference type="Proteomes" id="UP000683360">
    <property type="component" value="Unassembled WGS sequence"/>
</dbReference>
<dbReference type="PANTHER" id="PTHR10656:SF69">
    <property type="entry name" value="MAB-21-LIKE HHH_H2TH-LIKE DOMAIN-CONTAINING PROTEIN"/>
    <property type="match status" value="1"/>
</dbReference>
<dbReference type="InterPro" id="IPR046906">
    <property type="entry name" value="Mab-21_HhH/H2TH-like"/>
</dbReference>
<dbReference type="PANTHER" id="PTHR10656">
    <property type="entry name" value="CELL FATE DETERMINING PROTEIN MAB21-RELATED"/>
    <property type="match status" value="1"/>
</dbReference>
<gene>
    <name evidence="2" type="ORF">MEDL_9701</name>
</gene>
<feature type="domain" description="Mab-21-like HhH/H2TH-like" evidence="1">
    <location>
        <begin position="3"/>
        <end position="82"/>
    </location>
</feature>
<evidence type="ECO:0000313" key="2">
    <source>
        <dbReference type="EMBL" id="CAG2194691.1"/>
    </source>
</evidence>
<protein>
    <recommendedName>
        <fullName evidence="1">Mab-21-like HhH/H2TH-like domain-containing protein</fullName>
    </recommendedName>
</protein>
<accession>A0A8S3QGP3</accession>
<name>A0A8S3QGP3_MYTED</name>
<dbReference type="Gene3D" id="1.10.1410.40">
    <property type="match status" value="1"/>
</dbReference>
<reference evidence="2" key="1">
    <citation type="submission" date="2021-03" db="EMBL/GenBank/DDBJ databases">
        <authorList>
            <person name="Bekaert M."/>
        </authorList>
    </citation>
    <scope>NUCLEOTIDE SEQUENCE</scope>
</reference>
<dbReference type="AlphaFoldDB" id="A0A8S3QGP3"/>